<dbReference type="PANTHER" id="PTHR30487:SF0">
    <property type="entry name" value="PREPILIN LEADER PEPTIDASE_N-METHYLTRANSFERASE-RELATED"/>
    <property type="match status" value="1"/>
</dbReference>
<dbReference type="InterPro" id="IPR010627">
    <property type="entry name" value="Prepilin_pept_A24_N"/>
</dbReference>
<dbReference type="Proteomes" id="UP000324974">
    <property type="component" value="Chromosome"/>
</dbReference>
<dbReference type="Pfam" id="PF06750">
    <property type="entry name" value="A24_N_bact"/>
    <property type="match status" value="1"/>
</dbReference>
<dbReference type="EMBL" id="CP042425">
    <property type="protein sequence ID" value="QEL15845.1"/>
    <property type="molecule type" value="Genomic_DNA"/>
</dbReference>
<keyword evidence="1" id="KW-0472">Membrane</keyword>
<feature type="domain" description="Prepilin peptidase A24 N-terminal" evidence="2">
    <location>
        <begin position="19"/>
        <end position="99"/>
    </location>
</feature>
<name>A0A5C1AB90_9BACT</name>
<evidence type="ECO:0000259" key="2">
    <source>
        <dbReference type="Pfam" id="PF06750"/>
    </source>
</evidence>
<feature type="transmembrane region" description="Helical" evidence="1">
    <location>
        <begin position="312"/>
        <end position="332"/>
    </location>
</feature>
<protein>
    <submittedName>
        <fullName evidence="3">Prepilin peptidase</fullName>
    </submittedName>
</protein>
<keyword evidence="4" id="KW-1185">Reference proteome</keyword>
<dbReference type="GO" id="GO:0005886">
    <property type="term" value="C:plasma membrane"/>
    <property type="evidence" value="ECO:0007669"/>
    <property type="project" value="TreeGrafter"/>
</dbReference>
<dbReference type="KEGG" id="lrs:PX52LOC_02781"/>
<dbReference type="GO" id="GO:0006465">
    <property type="term" value="P:signal peptide processing"/>
    <property type="evidence" value="ECO:0007669"/>
    <property type="project" value="TreeGrafter"/>
</dbReference>
<accession>A0A5C1AB90</accession>
<feature type="transmembrane region" description="Helical" evidence="1">
    <location>
        <begin position="338"/>
        <end position="364"/>
    </location>
</feature>
<keyword evidence="1" id="KW-0812">Transmembrane</keyword>
<dbReference type="OrthoDB" id="9789291at2"/>
<evidence type="ECO:0000313" key="3">
    <source>
        <dbReference type="EMBL" id="QEL15845.1"/>
    </source>
</evidence>
<gene>
    <name evidence="3" type="ORF">PX52LOC_02781</name>
</gene>
<reference evidence="4" key="1">
    <citation type="submission" date="2019-08" db="EMBL/GenBank/DDBJ databases">
        <title>Limnoglobus roseus gen. nov., sp. nov., a novel freshwater planctomycete with a giant genome from the family Gemmataceae.</title>
        <authorList>
            <person name="Kulichevskaya I.S."/>
            <person name="Naumoff D.G."/>
            <person name="Miroshnikov K."/>
            <person name="Ivanova A."/>
            <person name="Philippov D.A."/>
            <person name="Hakobyan A."/>
            <person name="Rijpstra I.C."/>
            <person name="Sinninghe Damste J.S."/>
            <person name="Liesack W."/>
            <person name="Dedysh S.N."/>
        </authorList>
    </citation>
    <scope>NUCLEOTIDE SEQUENCE [LARGE SCALE GENOMIC DNA]</scope>
    <source>
        <strain evidence="4">PX52</strain>
    </source>
</reference>
<dbReference type="PANTHER" id="PTHR30487">
    <property type="entry name" value="TYPE 4 PREPILIN-LIKE PROTEINS LEADER PEPTIDE-PROCESSING ENZYME"/>
    <property type="match status" value="1"/>
</dbReference>
<feature type="transmembrane region" description="Helical" evidence="1">
    <location>
        <begin position="6"/>
        <end position="31"/>
    </location>
</feature>
<keyword evidence="1" id="KW-1133">Transmembrane helix</keyword>
<dbReference type="InterPro" id="IPR050882">
    <property type="entry name" value="Prepilin_peptidase/N-MTase"/>
</dbReference>
<feature type="transmembrane region" description="Helical" evidence="1">
    <location>
        <begin position="274"/>
        <end position="300"/>
    </location>
</feature>
<feature type="transmembrane region" description="Helical" evidence="1">
    <location>
        <begin position="83"/>
        <end position="107"/>
    </location>
</feature>
<dbReference type="GO" id="GO:0004190">
    <property type="term" value="F:aspartic-type endopeptidase activity"/>
    <property type="evidence" value="ECO:0007669"/>
    <property type="project" value="TreeGrafter"/>
</dbReference>
<evidence type="ECO:0000256" key="1">
    <source>
        <dbReference type="SAM" id="Phobius"/>
    </source>
</evidence>
<sequence length="379" mass="41365">MEWWYHIPIVTCTLWVFALGLGIGSFLNVLIARMPFDKSIVWPGSRCGACYRPLRLTDNLPILGYLRLGGKCRFCGTKFSSRYLWIELATGLVFVALFLIEVVFNWHNVPGLVQPFGAIGQFPSLRAWLYFAALAFLFSMLIAAATIDLHYRIIPLQLTYVGTLIGILASTLGPWPWPSDVGSVPLTPPGDYGWTHFQLTNKIPAGLALWPFWGPPPAWAPAGSWQLGFLTGLMGAAVGQFIGRSAKWLFEIGFQQEALGLGDADLLMMIGSFLGWQITVLALPAGAFVLLPILIPWMAYNAIRGKQRDPHIPFGPGIAAGAVACWLAWPTLGEASRFVFFSPLILMLSMSIVGGGLLIFGLILRRGPAVEAMGSGNPT</sequence>
<organism evidence="3 4">
    <name type="scientific">Limnoglobus roseus</name>
    <dbReference type="NCBI Taxonomy" id="2598579"/>
    <lineage>
        <taxon>Bacteria</taxon>
        <taxon>Pseudomonadati</taxon>
        <taxon>Planctomycetota</taxon>
        <taxon>Planctomycetia</taxon>
        <taxon>Gemmatales</taxon>
        <taxon>Gemmataceae</taxon>
        <taxon>Limnoglobus</taxon>
    </lineage>
</organism>
<dbReference type="AlphaFoldDB" id="A0A5C1AB90"/>
<dbReference type="RefSeq" id="WP_149110621.1">
    <property type="nucleotide sequence ID" value="NZ_CP042425.1"/>
</dbReference>
<evidence type="ECO:0000313" key="4">
    <source>
        <dbReference type="Proteomes" id="UP000324974"/>
    </source>
</evidence>
<dbReference type="Gene3D" id="1.20.120.1220">
    <property type="match status" value="1"/>
</dbReference>
<feature type="transmembrane region" description="Helical" evidence="1">
    <location>
        <begin position="158"/>
        <end position="177"/>
    </location>
</feature>
<proteinExistence type="predicted"/>
<feature type="transmembrane region" description="Helical" evidence="1">
    <location>
        <begin position="127"/>
        <end position="146"/>
    </location>
</feature>